<dbReference type="Gene3D" id="3.40.630.30">
    <property type="match status" value="1"/>
</dbReference>
<comment type="caution">
    <text evidence="2">The sequence shown here is derived from an EMBL/GenBank/DDBJ whole genome shotgun (WGS) entry which is preliminary data.</text>
</comment>
<dbReference type="Proteomes" id="UP000274391">
    <property type="component" value="Unassembled WGS sequence"/>
</dbReference>
<name>A0A3P3VYM2_9MICO</name>
<dbReference type="RefSeq" id="WP_124970646.1">
    <property type="nucleotide sequence ID" value="NZ_RQVS01000004.1"/>
</dbReference>
<sequence>MAIEVRTYTDADAGALADLLNRNAYGPAEFGTTLTAEQVRQVFAERRITECIVGDDGTELRGCIALAIGSGRRAAAPHERFAGLFVIDDRYRNSMLAGKLFREVFADRIRAGGVRTLRIEANPANVRAFPLYLRVGFRARPGARPDEDGYVELVSHLPGVIDDLIRANPGADVDEVAVKLNWRMMRAGRDVDPAAGVVVRDGRLVVDYPIDTGDLELTAVVDHELGTVLALEQTSGTPIASPAEATVSAPEPCSERERIALADGHALVIFDDGTIELHRNEPGRAPTVLLRERWPVALGEDAPAVRRQGHRRRIRVHEVTDAQAQRWQLVADDDAVTREVRIGHEGHAIDLVTSPNRDVVALTAPWVTMRVAEHALRDDGGEWRGGPVLPGLWPNDWGDFEAAREPLAATAAWWSDGITSMRLGWTGIARADSRSAPALHSAHPGAEVHLRIELGAETPPLTTNPEGLHRVTAALRRRRVGASSTAEPALVVDTAPTRLDTVAERGTVRELHYGEQQLRVATDAGLIDWRVGDTTVLRGPYPSATPFGSLATRRTGLWCTPLAARDDADQGVEWAEDREALRWTEATIGTGPQPGSWQLEALGASGLRVRADAAAAETAIHLVPDTGGAGEFVISVLGRRWRVDPGHPWRGAVDAAAIVLRDGRALVLVPTGARAELFLRAMTTGVLVTALAAGPLDLRMHVVESRAQAERFLASAARGGEA</sequence>
<keyword evidence="2" id="KW-0808">Transferase</keyword>
<evidence type="ECO:0000313" key="3">
    <source>
        <dbReference type="Proteomes" id="UP000274391"/>
    </source>
</evidence>
<protein>
    <submittedName>
        <fullName evidence="2">GNAT family N-acetyltransferase</fullName>
    </submittedName>
</protein>
<evidence type="ECO:0000259" key="1">
    <source>
        <dbReference type="PROSITE" id="PS51186"/>
    </source>
</evidence>
<dbReference type="AlphaFoldDB" id="A0A3P3VYM2"/>
<dbReference type="InterPro" id="IPR016181">
    <property type="entry name" value="Acyl_CoA_acyltransferase"/>
</dbReference>
<dbReference type="InterPro" id="IPR000182">
    <property type="entry name" value="GNAT_dom"/>
</dbReference>
<gene>
    <name evidence="2" type="ORF">EG850_04585</name>
</gene>
<dbReference type="PROSITE" id="PS51186">
    <property type="entry name" value="GNAT"/>
    <property type="match status" value="1"/>
</dbReference>
<organism evidence="2 3">
    <name type="scientific">Gulosibacter macacae</name>
    <dbReference type="NCBI Taxonomy" id="2488791"/>
    <lineage>
        <taxon>Bacteria</taxon>
        <taxon>Bacillati</taxon>
        <taxon>Actinomycetota</taxon>
        <taxon>Actinomycetes</taxon>
        <taxon>Micrococcales</taxon>
        <taxon>Microbacteriaceae</taxon>
        <taxon>Gulosibacter</taxon>
    </lineage>
</organism>
<dbReference type="SUPFAM" id="SSF55729">
    <property type="entry name" value="Acyl-CoA N-acyltransferases (Nat)"/>
    <property type="match status" value="1"/>
</dbReference>
<dbReference type="OrthoDB" id="2894645at2"/>
<evidence type="ECO:0000313" key="2">
    <source>
        <dbReference type="EMBL" id="RRJ87584.1"/>
    </source>
</evidence>
<reference evidence="2 3" key="1">
    <citation type="submission" date="2018-11" db="EMBL/GenBank/DDBJ databases">
        <title>YIM 102482-1 draft genome.</title>
        <authorList>
            <person name="Li G."/>
            <person name="Jiang Y."/>
        </authorList>
    </citation>
    <scope>NUCLEOTIDE SEQUENCE [LARGE SCALE GENOMIC DNA]</scope>
    <source>
        <strain evidence="2 3">YIM 102482-1</strain>
    </source>
</reference>
<proteinExistence type="predicted"/>
<accession>A0A3P3VYM2</accession>
<dbReference type="GO" id="GO:0016747">
    <property type="term" value="F:acyltransferase activity, transferring groups other than amino-acyl groups"/>
    <property type="evidence" value="ECO:0007669"/>
    <property type="project" value="InterPro"/>
</dbReference>
<keyword evidence="3" id="KW-1185">Reference proteome</keyword>
<dbReference type="EMBL" id="RQVS01000004">
    <property type="protein sequence ID" value="RRJ87584.1"/>
    <property type="molecule type" value="Genomic_DNA"/>
</dbReference>
<feature type="domain" description="N-acetyltransferase" evidence="1">
    <location>
        <begin position="3"/>
        <end position="158"/>
    </location>
</feature>